<organism evidence="1 2">
    <name type="scientific">Steinernema hermaphroditum</name>
    <dbReference type="NCBI Taxonomy" id="289476"/>
    <lineage>
        <taxon>Eukaryota</taxon>
        <taxon>Metazoa</taxon>
        <taxon>Ecdysozoa</taxon>
        <taxon>Nematoda</taxon>
        <taxon>Chromadorea</taxon>
        <taxon>Rhabditida</taxon>
        <taxon>Tylenchina</taxon>
        <taxon>Panagrolaimomorpha</taxon>
        <taxon>Strongyloidoidea</taxon>
        <taxon>Steinernematidae</taxon>
        <taxon>Steinernema</taxon>
    </lineage>
</organism>
<comment type="caution">
    <text evidence="1">The sequence shown here is derived from an EMBL/GenBank/DDBJ whole genome shotgun (WGS) entry which is preliminary data.</text>
</comment>
<reference evidence="1" key="1">
    <citation type="submission" date="2023-06" db="EMBL/GenBank/DDBJ databases">
        <title>Genomic analysis of the entomopathogenic nematode Steinernema hermaphroditum.</title>
        <authorList>
            <person name="Schwarz E.M."/>
            <person name="Heppert J.K."/>
            <person name="Baniya A."/>
            <person name="Schwartz H.T."/>
            <person name="Tan C.-H."/>
            <person name="Antoshechkin I."/>
            <person name="Sternberg P.W."/>
            <person name="Goodrich-Blair H."/>
            <person name="Dillman A.R."/>
        </authorList>
    </citation>
    <scope>NUCLEOTIDE SEQUENCE</scope>
    <source>
        <strain evidence="1">PS9179</strain>
        <tissue evidence="1">Whole animal</tissue>
    </source>
</reference>
<sequence>MVCTNYQPTVTQRTTPFEKYEMQNFCDGFKFHRQLLEVDFQQMALLLREFGAPDRLTAKDVCRFEASDFPREFMLRIRDAAEQWLRSIGVNVMSYTRPPPGTPPTTVLDSYQRFCEAMQANSLSCPPYSATRLPCIQEGSDTEEDEEFTAAIERVEQEELKNIIEDK</sequence>
<dbReference type="AlphaFoldDB" id="A0AA39GVX5"/>
<keyword evidence="2" id="KW-1185">Reference proteome</keyword>
<dbReference type="Proteomes" id="UP001175271">
    <property type="component" value="Unassembled WGS sequence"/>
</dbReference>
<gene>
    <name evidence="1" type="ORF">QR680_000230</name>
</gene>
<name>A0AA39GVX5_9BILA</name>
<dbReference type="EMBL" id="JAUCMV010000005">
    <property type="protein sequence ID" value="KAK0393474.1"/>
    <property type="molecule type" value="Genomic_DNA"/>
</dbReference>
<accession>A0AA39GVX5</accession>
<evidence type="ECO:0000313" key="2">
    <source>
        <dbReference type="Proteomes" id="UP001175271"/>
    </source>
</evidence>
<proteinExistence type="predicted"/>
<evidence type="ECO:0000313" key="1">
    <source>
        <dbReference type="EMBL" id="KAK0393474.1"/>
    </source>
</evidence>
<protein>
    <submittedName>
        <fullName evidence="1">Uncharacterized protein</fullName>
    </submittedName>
</protein>